<dbReference type="STRING" id="1071918.SAMN05421544_10725"/>
<accession>A0A1G7C313</accession>
<dbReference type="EMBL" id="FNAS01000007">
    <property type="protein sequence ID" value="SDE33160.1"/>
    <property type="molecule type" value="Genomic_DNA"/>
</dbReference>
<keyword evidence="2" id="KW-1185">Reference proteome</keyword>
<dbReference type="InterPro" id="IPR005901">
    <property type="entry name" value="GLPGLI"/>
</dbReference>
<dbReference type="AlphaFoldDB" id="A0A1G7C313"/>
<dbReference type="Proteomes" id="UP000198517">
    <property type="component" value="Unassembled WGS sequence"/>
</dbReference>
<dbReference type="OrthoDB" id="1440774at2"/>
<dbReference type="RefSeq" id="WP_092736421.1">
    <property type="nucleotide sequence ID" value="NZ_FNAS01000007.1"/>
</dbReference>
<protein>
    <submittedName>
        <fullName evidence="1">GLPGLI family protein</fullName>
    </submittedName>
</protein>
<evidence type="ECO:0000313" key="1">
    <source>
        <dbReference type="EMBL" id="SDE33160.1"/>
    </source>
</evidence>
<gene>
    <name evidence="1" type="ORF">SAMN05421544_10725</name>
</gene>
<proteinExistence type="predicted"/>
<dbReference type="NCBIfam" id="TIGR01200">
    <property type="entry name" value="GLPGLI"/>
    <property type="match status" value="1"/>
</dbReference>
<evidence type="ECO:0000313" key="2">
    <source>
        <dbReference type="Proteomes" id="UP000198517"/>
    </source>
</evidence>
<organism evidence="1 2">
    <name type="scientific">Riemerella columbipharyngis</name>
    <dbReference type="NCBI Taxonomy" id="1071918"/>
    <lineage>
        <taxon>Bacteria</taxon>
        <taxon>Pseudomonadati</taxon>
        <taxon>Bacteroidota</taxon>
        <taxon>Flavobacteriia</taxon>
        <taxon>Flavobacteriales</taxon>
        <taxon>Weeksellaceae</taxon>
        <taxon>Riemerella</taxon>
    </lineage>
</organism>
<reference evidence="1 2" key="1">
    <citation type="submission" date="2016-10" db="EMBL/GenBank/DDBJ databases">
        <authorList>
            <person name="de Groot N.N."/>
        </authorList>
    </citation>
    <scope>NUCLEOTIDE SEQUENCE [LARGE SCALE GENOMIC DNA]</scope>
    <source>
        <strain evidence="1 2">DSM 24015</strain>
    </source>
</reference>
<sequence length="237" mass="27965">MLKKTPNFILLIFLMFFCFVNAQHFEIKYNVLFKDSKARYNYILDIKDSNSDFYLLKKNNFIPDSLSAQIHKINCVLKRNEKLFLYSNQKQFYLISPFKSIKSWDIVNNTITENNFQLGEAHTKYKDLFAKALYIKDIPLSDGPFIFKNLPGLIYKIDTPLYTITLSEIKKDDKTLINVEDTKHRKEVSEEKFIKFQKESKEKEDLLFGKLRKVMKEDANFEGFEAASFVDPLMLTL</sequence>
<name>A0A1G7C313_9FLAO</name>